<comment type="caution">
    <text evidence="3">The sequence shown here is derived from an EMBL/GenBank/DDBJ whole genome shotgun (WGS) entry which is preliminary data.</text>
</comment>
<keyword evidence="2" id="KW-0560">Oxidoreductase</keyword>
<evidence type="ECO:0000256" key="1">
    <source>
        <dbReference type="ARBA" id="ARBA00010617"/>
    </source>
</evidence>
<dbReference type="GO" id="GO:0005506">
    <property type="term" value="F:iron ion binding"/>
    <property type="evidence" value="ECO:0007669"/>
    <property type="project" value="InterPro"/>
</dbReference>
<dbReference type="AlphaFoldDB" id="A0A7Y9YFY1"/>
<dbReference type="Gene3D" id="1.10.630.10">
    <property type="entry name" value="Cytochrome P450"/>
    <property type="match status" value="1"/>
</dbReference>
<dbReference type="InterPro" id="IPR036396">
    <property type="entry name" value="Cyt_P450_sf"/>
</dbReference>
<evidence type="ECO:0000313" key="3">
    <source>
        <dbReference type="EMBL" id="NYI11475.1"/>
    </source>
</evidence>
<dbReference type="InterPro" id="IPR001128">
    <property type="entry name" value="Cyt_P450"/>
</dbReference>
<keyword evidence="2" id="KW-0408">Iron</keyword>
<dbReference type="Proteomes" id="UP000537326">
    <property type="component" value="Unassembled WGS sequence"/>
</dbReference>
<evidence type="ECO:0000313" key="4">
    <source>
        <dbReference type="Proteomes" id="UP000537326"/>
    </source>
</evidence>
<keyword evidence="2" id="KW-0349">Heme</keyword>
<dbReference type="GO" id="GO:0020037">
    <property type="term" value="F:heme binding"/>
    <property type="evidence" value="ECO:0007669"/>
    <property type="project" value="InterPro"/>
</dbReference>
<dbReference type="PANTHER" id="PTHR46696">
    <property type="entry name" value="P450, PUTATIVE (EUROFUNG)-RELATED"/>
    <property type="match status" value="1"/>
</dbReference>
<dbReference type="SMR" id="A0A7Y9YFY1"/>
<dbReference type="RefSeq" id="WP_179532163.1">
    <property type="nucleotide sequence ID" value="NZ_BAAAPP010000008.1"/>
</dbReference>
<keyword evidence="4" id="KW-1185">Reference proteome</keyword>
<organism evidence="3 4">
    <name type="scientific">Nocardioides marinus</name>
    <dbReference type="NCBI Taxonomy" id="374514"/>
    <lineage>
        <taxon>Bacteria</taxon>
        <taxon>Bacillati</taxon>
        <taxon>Actinomycetota</taxon>
        <taxon>Actinomycetes</taxon>
        <taxon>Propionibacteriales</taxon>
        <taxon>Nocardioidaceae</taxon>
        <taxon>Nocardioides</taxon>
    </lineage>
</organism>
<sequence length="455" mass="52137">MQRQIQGLHLYQRTKRLVVGDDQPRFTEAPLPEVEDLDLTEIDTSNPFLWRQGKWESYFRRLRDEAPVHFRAESPFGPFWSVTRYDDIVTVDKDFETFSAEPQIVLGSPPEGLDIEMFIALDPPRHDERRAAVQDVVAPKNLEEMETLIRARVAEVLDSLPVGEPFDWVSQVSIELTSRMLATLLDFPYDQRRKLAEWTDLMAGSAGATGGTPDIDETYRAAAEVARAFSELWHDKAARLAAGEEPGYDLITLMQLSEDSKDIIERPMEFLGDLTLLVVGGNDTTRNSMSGGVLALNQFPDQFDRLRAEPSLVPKMIHEVLRWQTPLAYMRRVAAKDTVLNGQFIRKGDKVVMWYAAANRDERRFEDPDAFVIDRRNARHHLAFGIGTHRCMGSRLAELQLRILWEELLARFEDIEVLAEPERVQSNFVRGYSSMMVRVTPHGHERPEPGPYRQM</sequence>
<dbReference type="Pfam" id="PF00067">
    <property type="entry name" value="p450"/>
    <property type="match status" value="1"/>
</dbReference>
<keyword evidence="2" id="KW-0479">Metal-binding</keyword>
<dbReference type="InterPro" id="IPR017972">
    <property type="entry name" value="Cyt_P450_CS"/>
</dbReference>
<dbReference type="EMBL" id="JACBZI010000001">
    <property type="protein sequence ID" value="NYI11475.1"/>
    <property type="molecule type" value="Genomic_DNA"/>
</dbReference>
<protein>
    <submittedName>
        <fullName evidence="3">Cytochrome P450</fullName>
    </submittedName>
</protein>
<dbReference type="PANTHER" id="PTHR46696:SF1">
    <property type="entry name" value="CYTOCHROME P450 YJIB-RELATED"/>
    <property type="match status" value="1"/>
</dbReference>
<dbReference type="GO" id="GO:0016705">
    <property type="term" value="F:oxidoreductase activity, acting on paired donors, with incorporation or reduction of molecular oxygen"/>
    <property type="evidence" value="ECO:0007669"/>
    <property type="project" value="InterPro"/>
</dbReference>
<evidence type="ECO:0000256" key="2">
    <source>
        <dbReference type="RuleBase" id="RU000461"/>
    </source>
</evidence>
<dbReference type="PRINTS" id="PR00385">
    <property type="entry name" value="P450"/>
</dbReference>
<dbReference type="PROSITE" id="PS00086">
    <property type="entry name" value="CYTOCHROME_P450"/>
    <property type="match status" value="1"/>
</dbReference>
<accession>A0A7Y9YFY1</accession>
<dbReference type="CDD" id="cd11033">
    <property type="entry name" value="CYP142-like"/>
    <property type="match status" value="1"/>
</dbReference>
<proteinExistence type="inferred from homology"/>
<reference evidence="3 4" key="1">
    <citation type="submission" date="2020-07" db="EMBL/GenBank/DDBJ databases">
        <title>Sequencing the genomes of 1000 actinobacteria strains.</title>
        <authorList>
            <person name="Klenk H.-P."/>
        </authorList>
    </citation>
    <scope>NUCLEOTIDE SEQUENCE [LARGE SCALE GENOMIC DNA]</scope>
    <source>
        <strain evidence="3 4">DSM 18248</strain>
    </source>
</reference>
<name>A0A7Y9YFY1_9ACTN</name>
<comment type="similarity">
    <text evidence="1 2">Belongs to the cytochrome P450 family.</text>
</comment>
<dbReference type="InterPro" id="IPR002397">
    <property type="entry name" value="Cyt_P450_B"/>
</dbReference>
<gene>
    <name evidence="3" type="ORF">BKA05_002990</name>
</gene>
<keyword evidence="2" id="KW-0503">Monooxygenase</keyword>
<dbReference type="SUPFAM" id="SSF48264">
    <property type="entry name" value="Cytochrome P450"/>
    <property type="match status" value="1"/>
</dbReference>
<dbReference type="GO" id="GO:0004497">
    <property type="term" value="F:monooxygenase activity"/>
    <property type="evidence" value="ECO:0007669"/>
    <property type="project" value="UniProtKB-KW"/>
</dbReference>
<dbReference type="PRINTS" id="PR00359">
    <property type="entry name" value="BP450"/>
</dbReference>